<comment type="caution">
    <text evidence="2">The sequence shown here is derived from an EMBL/GenBank/DDBJ whole genome shotgun (WGS) entry which is preliminary data.</text>
</comment>
<gene>
    <name evidence="2" type="ORF">CPLU01_11756</name>
</gene>
<keyword evidence="1" id="KW-0812">Transmembrane</keyword>
<name>A0A8H6K149_9PEZI</name>
<evidence type="ECO:0000313" key="2">
    <source>
        <dbReference type="EMBL" id="KAF6822862.1"/>
    </source>
</evidence>
<dbReference type="EMBL" id="WIGO01000226">
    <property type="protein sequence ID" value="KAF6822862.1"/>
    <property type="molecule type" value="Genomic_DNA"/>
</dbReference>
<organism evidence="2 3">
    <name type="scientific">Colletotrichum plurivorum</name>
    <dbReference type="NCBI Taxonomy" id="2175906"/>
    <lineage>
        <taxon>Eukaryota</taxon>
        <taxon>Fungi</taxon>
        <taxon>Dikarya</taxon>
        <taxon>Ascomycota</taxon>
        <taxon>Pezizomycotina</taxon>
        <taxon>Sordariomycetes</taxon>
        <taxon>Hypocreomycetidae</taxon>
        <taxon>Glomerellales</taxon>
        <taxon>Glomerellaceae</taxon>
        <taxon>Colletotrichum</taxon>
        <taxon>Colletotrichum orchidearum species complex</taxon>
    </lineage>
</organism>
<keyword evidence="3" id="KW-1185">Reference proteome</keyword>
<protein>
    <submittedName>
        <fullName evidence="2">Cytochrome p450</fullName>
    </submittedName>
</protein>
<dbReference type="AlphaFoldDB" id="A0A8H6K149"/>
<reference evidence="2" key="1">
    <citation type="journal article" date="2020" name="Phytopathology">
        <title>Genome Sequence Resources of Colletotrichum truncatum, C. plurivorum, C. musicola, and C. sojae: Four Species Pathogenic to Soybean (Glycine max).</title>
        <authorList>
            <person name="Rogerio F."/>
            <person name="Boufleur T.R."/>
            <person name="Ciampi-Guillardi M."/>
            <person name="Sukno S.A."/>
            <person name="Thon M.R."/>
            <person name="Massola Junior N.S."/>
            <person name="Baroncelli R."/>
        </authorList>
    </citation>
    <scope>NUCLEOTIDE SEQUENCE</scope>
    <source>
        <strain evidence="2">LFN00145</strain>
    </source>
</reference>
<evidence type="ECO:0000313" key="3">
    <source>
        <dbReference type="Proteomes" id="UP000654918"/>
    </source>
</evidence>
<evidence type="ECO:0000256" key="1">
    <source>
        <dbReference type="SAM" id="Phobius"/>
    </source>
</evidence>
<accession>A0A8H6K149</accession>
<keyword evidence="1" id="KW-1133">Transmembrane helix</keyword>
<proteinExistence type="predicted"/>
<feature type="transmembrane region" description="Helical" evidence="1">
    <location>
        <begin position="16"/>
        <end position="37"/>
    </location>
</feature>
<keyword evidence="1" id="KW-0472">Membrane</keyword>
<sequence length="116" mass="13619">MASFTLPSPPSSPLNYAILSLLLLSTWYLTTALTSWYRLRHIPGPRLASFSYLYLLRVANSDRQESIYRTINARYSSRLNSARSDYGKDAWYFSSRFNPYQETMFTTTDRRLHDKM</sequence>
<dbReference type="Proteomes" id="UP000654918">
    <property type="component" value="Unassembled WGS sequence"/>
</dbReference>